<evidence type="ECO:0000313" key="2">
    <source>
        <dbReference type="Proteomes" id="UP000234681"/>
    </source>
</evidence>
<dbReference type="Proteomes" id="UP000234681">
    <property type="component" value="Chromosome 10"/>
</dbReference>
<dbReference type="AlphaFoldDB" id="A6HCS7"/>
<proteinExistence type="predicted"/>
<protein>
    <submittedName>
        <fullName evidence="1">RCG63496</fullName>
    </submittedName>
</protein>
<accession>A6HCS7</accession>
<gene>
    <name evidence="1" type="ORF">rCG_63496</name>
</gene>
<organism evidence="1 2">
    <name type="scientific">Rattus norvegicus</name>
    <name type="common">Rat</name>
    <dbReference type="NCBI Taxonomy" id="10116"/>
    <lineage>
        <taxon>Eukaryota</taxon>
        <taxon>Metazoa</taxon>
        <taxon>Chordata</taxon>
        <taxon>Craniata</taxon>
        <taxon>Vertebrata</taxon>
        <taxon>Euteleostomi</taxon>
        <taxon>Mammalia</taxon>
        <taxon>Eutheria</taxon>
        <taxon>Euarchontoglires</taxon>
        <taxon>Glires</taxon>
        <taxon>Rodentia</taxon>
        <taxon>Myomorpha</taxon>
        <taxon>Muroidea</taxon>
        <taxon>Muridae</taxon>
        <taxon>Murinae</taxon>
        <taxon>Rattus</taxon>
    </lineage>
</organism>
<sequence length="71" mass="7980">MTPCLGHAMSYVEPRASGIPGKHFITHQPFLLPLWCVPSHQEPTETLPLFCLLGTSHSGEIKQVIQRHQLH</sequence>
<evidence type="ECO:0000313" key="1">
    <source>
        <dbReference type="EMBL" id="EDM03832.1"/>
    </source>
</evidence>
<dbReference type="EMBL" id="CH473948">
    <property type="protein sequence ID" value="EDM03832.1"/>
    <property type="molecule type" value="Genomic_DNA"/>
</dbReference>
<name>A6HCS7_RAT</name>
<reference evidence="1 2" key="1">
    <citation type="submission" date="2005-07" db="EMBL/GenBank/DDBJ databases">
        <authorList>
            <person name="Mural R.J."/>
            <person name="Li P.W."/>
            <person name="Adams M.D."/>
            <person name="Amanatides P.G."/>
            <person name="Baden-Tillson H."/>
            <person name="Barnstead M."/>
            <person name="Chin S.H."/>
            <person name="Dew I."/>
            <person name="Evans C.A."/>
            <person name="Ferriera S."/>
            <person name="Flanigan M."/>
            <person name="Fosler C."/>
            <person name="Glodek A."/>
            <person name="Gu Z."/>
            <person name="Holt R.A."/>
            <person name="Jennings D."/>
            <person name="Kraft C.L."/>
            <person name="Lu F."/>
            <person name="Nguyen T."/>
            <person name="Nusskern D.R."/>
            <person name="Pfannkoch C.M."/>
            <person name="Sitter C."/>
            <person name="Sutton G.G."/>
            <person name="Venter J.C."/>
            <person name="Wang Z."/>
            <person name="Woodage T."/>
            <person name="Zheng X.H."/>
            <person name="Zhong F."/>
        </authorList>
    </citation>
    <scope>NUCLEOTIDE SEQUENCE [LARGE SCALE GENOMIC DNA]</scope>
    <source>
        <strain>BN</strain>
        <strain evidence="2">Sprague-Dawley</strain>
    </source>
</reference>